<protein>
    <submittedName>
        <fullName evidence="2">Glutaredoxin-like protein, YruB-family</fullName>
    </submittedName>
</protein>
<name>A0A024P8I9_9BACI</name>
<dbReference type="OrthoDB" id="9795531at2"/>
<dbReference type="AlphaFoldDB" id="A0A024P8I9"/>
<gene>
    <name evidence="2" type="ORF">BN983_03794</name>
</gene>
<dbReference type="SUPFAM" id="SSF52833">
    <property type="entry name" value="Thioredoxin-like"/>
    <property type="match status" value="1"/>
</dbReference>
<comment type="caution">
    <text evidence="2">The sequence shown here is derived from an EMBL/GenBank/DDBJ whole genome shotgun (WGS) entry which is preliminary data.</text>
</comment>
<dbReference type="Pfam" id="PF00462">
    <property type="entry name" value="Glutaredoxin"/>
    <property type="match status" value="1"/>
</dbReference>
<evidence type="ECO:0000259" key="1">
    <source>
        <dbReference type="Pfam" id="PF00462"/>
    </source>
</evidence>
<reference evidence="2 3" key="2">
    <citation type="submission" date="2014-05" db="EMBL/GenBank/DDBJ databases">
        <title>Draft genome sequence of Halobacillus karajensis HK-03.</title>
        <authorList>
            <person name="Khelaifia S."/>
            <person name="Croce O."/>
            <person name="Lagier J.C."/>
            <person name="Raoult D."/>
        </authorList>
    </citation>
    <scope>NUCLEOTIDE SEQUENCE [LARGE SCALE GENOMIC DNA]</scope>
    <source>
        <strain evidence="2 3">HD-03</strain>
    </source>
</reference>
<dbReference type="InterPro" id="IPR036249">
    <property type="entry name" value="Thioredoxin-like_sf"/>
</dbReference>
<feature type="domain" description="Glutaredoxin" evidence="1">
    <location>
        <begin position="6"/>
        <end position="63"/>
    </location>
</feature>
<dbReference type="EMBL" id="CCDI010000006">
    <property type="protein sequence ID" value="CDQ25449.1"/>
    <property type="molecule type" value="Genomic_DNA"/>
</dbReference>
<keyword evidence="3" id="KW-1185">Reference proteome</keyword>
<dbReference type="Proteomes" id="UP000028868">
    <property type="component" value="Unassembled WGS sequence"/>
</dbReference>
<reference evidence="3" key="1">
    <citation type="submission" date="2014-03" db="EMBL/GenBank/DDBJ databases">
        <authorList>
            <person name="Urmite Genomes U."/>
        </authorList>
    </citation>
    <scope>NUCLEOTIDE SEQUENCE [LARGE SCALE GENOMIC DNA]</scope>
    <source>
        <strain evidence="3">HD-03</strain>
    </source>
</reference>
<dbReference type="CDD" id="cd02976">
    <property type="entry name" value="NrdH"/>
    <property type="match status" value="1"/>
</dbReference>
<dbReference type="Gene3D" id="3.40.30.10">
    <property type="entry name" value="Glutaredoxin"/>
    <property type="match status" value="1"/>
</dbReference>
<evidence type="ECO:0000313" key="3">
    <source>
        <dbReference type="Proteomes" id="UP000028868"/>
    </source>
</evidence>
<dbReference type="InterPro" id="IPR002109">
    <property type="entry name" value="Glutaredoxin"/>
</dbReference>
<sequence>MLNPEVIVYTSRNCDDCEKVIGKLNEWEIKYEERNVSENREYFKELQGNNVYGTPAIFINGEKILGYQIRKMKQKLGIKEKPQYIDIDSMNFS</sequence>
<organism evidence="2 3">
    <name type="scientific">Halobacillus karajensis</name>
    <dbReference type="NCBI Taxonomy" id="195088"/>
    <lineage>
        <taxon>Bacteria</taxon>
        <taxon>Bacillati</taxon>
        <taxon>Bacillota</taxon>
        <taxon>Bacilli</taxon>
        <taxon>Bacillales</taxon>
        <taxon>Bacillaceae</taxon>
        <taxon>Halobacillus</taxon>
    </lineage>
</organism>
<evidence type="ECO:0000313" key="2">
    <source>
        <dbReference type="EMBL" id="CDQ25449.1"/>
    </source>
</evidence>
<proteinExistence type="predicted"/>
<accession>A0A024P8I9</accession>
<dbReference type="PROSITE" id="PS51354">
    <property type="entry name" value="GLUTAREDOXIN_2"/>
    <property type="match status" value="1"/>
</dbReference>